<evidence type="ECO:0000313" key="2">
    <source>
        <dbReference type="Proteomes" id="UP000218731"/>
    </source>
</evidence>
<gene>
    <name evidence="1" type="ORF">KF715C_pB2740</name>
</gene>
<dbReference type="Proteomes" id="UP000218731">
    <property type="component" value="Plasmid pKF715B"/>
</dbReference>
<dbReference type="AlphaFoldDB" id="A0A1L7NPH4"/>
<organism evidence="1 2">
    <name type="scientific">Pseudomonas putida</name>
    <name type="common">Arthrobacter siderocapsulatus</name>
    <dbReference type="NCBI Taxonomy" id="303"/>
    <lineage>
        <taxon>Bacteria</taxon>
        <taxon>Pseudomonadati</taxon>
        <taxon>Pseudomonadota</taxon>
        <taxon>Gammaproteobacteria</taxon>
        <taxon>Pseudomonadales</taxon>
        <taxon>Pseudomonadaceae</taxon>
        <taxon>Pseudomonas</taxon>
    </lineage>
</organism>
<dbReference type="EMBL" id="AP015031">
    <property type="protein sequence ID" value="BAW27380.1"/>
    <property type="molecule type" value="Genomic_DNA"/>
</dbReference>
<name>A0A1L7NPH4_PSEPU</name>
<accession>A0A1L7NPH4</accession>
<reference evidence="1 2" key="1">
    <citation type="submission" date="2015-11" db="EMBL/GenBank/DDBJ databases">
        <title>Complete genome sequencing of a biphenyl-degrading bacterium, Pseudomonas putida KF715 (=NBRC110667).</title>
        <authorList>
            <person name="Suenaga H."/>
            <person name="Fujihara N."/>
            <person name="Watanabe T."/>
            <person name="Hirose J."/>
            <person name="Kimura N."/>
            <person name="Yamazoe A."/>
            <person name="Hosoyama A."/>
            <person name="Shimodaira J."/>
            <person name="Furukawa K."/>
        </authorList>
    </citation>
    <scope>NUCLEOTIDE SEQUENCE [LARGE SCALE GENOMIC DNA]</scope>
    <source>
        <strain evidence="1 2">KF715</strain>
        <plasmid evidence="2">Plasmid pkf715b dna</plasmid>
    </source>
</reference>
<geneLocation type="plasmid" evidence="2">
    <name>pkf715b dna</name>
</geneLocation>
<protein>
    <submittedName>
        <fullName evidence="1">General secretion pathway protein D</fullName>
    </submittedName>
</protein>
<evidence type="ECO:0000313" key="1">
    <source>
        <dbReference type="EMBL" id="BAW27380.1"/>
    </source>
</evidence>
<keyword evidence="1" id="KW-0614">Plasmid</keyword>
<proteinExistence type="predicted"/>
<sequence length="61" mass="6624">MKSPESNQLAANVFQDAKNAAWGYGWGASETPHALLEDIPELLNAFYEGKSALQQDMKLAG</sequence>